<reference evidence="2 3" key="1">
    <citation type="journal article" date="2020" name="IScience">
        <title>Genome Sequencing of the Endangered Kingdonia uniflora (Circaeasteraceae, Ranunculales) Reveals Potential Mechanisms of Evolutionary Specialization.</title>
        <authorList>
            <person name="Sun Y."/>
            <person name="Deng T."/>
            <person name="Zhang A."/>
            <person name="Moore M.J."/>
            <person name="Landis J.B."/>
            <person name="Lin N."/>
            <person name="Zhang H."/>
            <person name="Zhang X."/>
            <person name="Huang J."/>
            <person name="Zhang X."/>
            <person name="Sun H."/>
            <person name="Wang H."/>
        </authorList>
    </citation>
    <scope>NUCLEOTIDE SEQUENCE [LARGE SCALE GENOMIC DNA]</scope>
    <source>
        <strain evidence="2">TB1705</strain>
        <tissue evidence="2">Leaf</tissue>
    </source>
</reference>
<evidence type="ECO:0000313" key="2">
    <source>
        <dbReference type="EMBL" id="KAF6140804.1"/>
    </source>
</evidence>
<dbReference type="AlphaFoldDB" id="A0A7J7LE57"/>
<feature type="compositionally biased region" description="Polar residues" evidence="1">
    <location>
        <begin position="41"/>
        <end position="51"/>
    </location>
</feature>
<keyword evidence="3" id="KW-1185">Reference proteome</keyword>
<evidence type="ECO:0000256" key="1">
    <source>
        <dbReference type="SAM" id="MobiDB-lite"/>
    </source>
</evidence>
<feature type="region of interest" description="Disordered" evidence="1">
    <location>
        <begin position="468"/>
        <end position="493"/>
    </location>
</feature>
<organism evidence="2 3">
    <name type="scientific">Kingdonia uniflora</name>
    <dbReference type="NCBI Taxonomy" id="39325"/>
    <lineage>
        <taxon>Eukaryota</taxon>
        <taxon>Viridiplantae</taxon>
        <taxon>Streptophyta</taxon>
        <taxon>Embryophyta</taxon>
        <taxon>Tracheophyta</taxon>
        <taxon>Spermatophyta</taxon>
        <taxon>Magnoliopsida</taxon>
        <taxon>Ranunculales</taxon>
        <taxon>Circaeasteraceae</taxon>
        <taxon>Kingdonia</taxon>
    </lineage>
</organism>
<feature type="compositionally biased region" description="Polar residues" evidence="1">
    <location>
        <begin position="673"/>
        <end position="686"/>
    </location>
</feature>
<feature type="compositionally biased region" description="Basic and acidic residues" evidence="1">
    <location>
        <begin position="13"/>
        <end position="22"/>
    </location>
</feature>
<comment type="caution">
    <text evidence="2">The sequence shown here is derived from an EMBL/GenBank/DDBJ whole genome shotgun (WGS) entry which is preliminary data.</text>
</comment>
<feature type="compositionally biased region" description="Polar residues" evidence="1">
    <location>
        <begin position="476"/>
        <end position="493"/>
    </location>
</feature>
<dbReference type="OrthoDB" id="21204at2759"/>
<protein>
    <submittedName>
        <fullName evidence="2">Uncharacterized protein</fullName>
    </submittedName>
</protein>
<sequence>MFNGFRNPVTVAEHTKLDDEMPRYQMGKEGSSKKAKLDGTSRGTRSCSGLTIVSKDDNSKDAPEKEAATSDIMSIVRGTNRKSSDGVKKDDGSGLRVKKIMRRTAEDASAKLVENIRKEIREAVRNKSTKDFGKNNLFDPKLLSAFRAATGPRTQQEPIRRLNPSIVKAKNAILQKGKSRENLTKKIYGNAKGRRRRAWNRDCEVEFWKHRCVRASKAEKIETLKSVLNLLRRSSDSSEMEHITDGEAANGILSRVYLADASVFPRKEDIKPFSAFSGLNLKENVSNPIENERPLIHAEITKKDHSNELIFHKKSISSPNGPVKKAQSPKGTMSKSDVNIDKRKWALEVLARKTARLGKDITEDKPEKKAVLKGNFPLLAQLPTDMKPVLGPSCHNKVPISVRQTQLYRLTEYFLKKANLPVIKRTGDTELAVADAVNIEKEVADRSNSKLVYINLCSQVLSQHTHHRDCKKGADSNPSTETTVLNPDQPSSDLSADEALKLAGLVSDEDLSDEDDCLIMPKDEEPDSVFDMDNHPELDIYGDFEYDLGGDDLAIDGSILQVSRSEPEEGDSKLKLVFSTLKSEKPDTGLKSKDHETLEIRRDTLSPPLELLEGEISGEPFLAECEELYGPDKEPLVEKYPIEVSKEPNILNEDRVHEQIDNCRSNEAAKENILSSGGESSSLTKDNGTKKENKTNCKPFDIASSISKKVEAYIKEHIRPLCKSGVITVQQYRWAVDRTTDKVMRYHCKEKNANFLIQEGEKVKKLATQYVEAAQQKECL</sequence>
<feature type="region of interest" description="Disordered" evidence="1">
    <location>
        <begin position="314"/>
        <end position="337"/>
    </location>
</feature>
<proteinExistence type="predicted"/>
<evidence type="ECO:0000313" key="3">
    <source>
        <dbReference type="Proteomes" id="UP000541444"/>
    </source>
</evidence>
<name>A0A7J7LE57_9MAGN</name>
<dbReference type="EMBL" id="JACGCM010002347">
    <property type="protein sequence ID" value="KAF6140804.1"/>
    <property type="molecule type" value="Genomic_DNA"/>
</dbReference>
<feature type="region of interest" description="Disordered" evidence="1">
    <location>
        <begin position="672"/>
        <end position="694"/>
    </location>
</feature>
<feature type="compositionally biased region" description="Basic and acidic residues" evidence="1">
    <location>
        <begin position="30"/>
        <end position="39"/>
    </location>
</feature>
<feature type="region of interest" description="Disordered" evidence="1">
    <location>
        <begin position="1"/>
        <end position="69"/>
    </location>
</feature>
<dbReference type="Proteomes" id="UP000541444">
    <property type="component" value="Unassembled WGS sequence"/>
</dbReference>
<gene>
    <name evidence="2" type="ORF">GIB67_042217</name>
</gene>
<accession>A0A7J7LE57</accession>
<feature type="compositionally biased region" description="Basic and acidic residues" evidence="1">
    <location>
        <begin position="54"/>
        <end position="68"/>
    </location>
</feature>